<dbReference type="InterPro" id="IPR039425">
    <property type="entry name" value="RNA_pol_sigma-70-like"/>
</dbReference>
<dbReference type="GO" id="GO:0006352">
    <property type="term" value="P:DNA-templated transcription initiation"/>
    <property type="evidence" value="ECO:0007669"/>
    <property type="project" value="InterPro"/>
</dbReference>
<sequence length="193" mass="22393">MEISHPQSNALLTSDWKNNFESAFKTHFKGLHAYAFTVVKDSAIAEEIVQQTFFKIWEKKDQLNIDTSLTAYLYKTVYNHSLNHLKHEKVKQAYQAHTVHHMKNNTDNAEKKVLLTELQQKISVALSELPEQCRTIFQMSRFEELKYSEIAQRLGIAPKTVENQMGKALKLLRVKLVDYLPIILIILPNLLIQ</sequence>
<feature type="domain" description="RNA polymerase sigma-70 region 2" evidence="4">
    <location>
        <begin position="24"/>
        <end position="88"/>
    </location>
</feature>
<dbReference type="InterPro" id="IPR014327">
    <property type="entry name" value="RNA_pol_sigma70_bacteroid"/>
</dbReference>
<dbReference type="Pfam" id="PF08281">
    <property type="entry name" value="Sigma70_r4_2"/>
    <property type="match status" value="1"/>
</dbReference>
<evidence type="ECO:0000259" key="5">
    <source>
        <dbReference type="Pfam" id="PF08281"/>
    </source>
</evidence>
<dbReference type="RefSeq" id="WP_217793681.1">
    <property type="nucleotide sequence ID" value="NZ_JAHSPG010000015.1"/>
</dbReference>
<evidence type="ECO:0000313" key="7">
    <source>
        <dbReference type="Proteomes" id="UP000812270"/>
    </source>
</evidence>
<protein>
    <submittedName>
        <fullName evidence="6">RNA polymerase sigma-70 factor</fullName>
    </submittedName>
</protein>
<reference evidence="6" key="1">
    <citation type="submission" date="2021-06" db="EMBL/GenBank/DDBJ databases">
        <authorList>
            <person name="Huq M.A."/>
        </authorList>
    </citation>
    <scope>NUCLEOTIDE SEQUENCE</scope>
    <source>
        <strain evidence="6">MAH-26</strain>
    </source>
</reference>
<dbReference type="PANTHER" id="PTHR43133">
    <property type="entry name" value="RNA POLYMERASE ECF-TYPE SIGMA FACTO"/>
    <property type="match status" value="1"/>
</dbReference>
<dbReference type="GO" id="GO:0003677">
    <property type="term" value="F:DNA binding"/>
    <property type="evidence" value="ECO:0007669"/>
    <property type="project" value="InterPro"/>
</dbReference>
<keyword evidence="3" id="KW-0804">Transcription</keyword>
<gene>
    <name evidence="6" type="ORF">KTO63_20085</name>
</gene>
<proteinExistence type="predicted"/>
<keyword evidence="7" id="KW-1185">Reference proteome</keyword>
<dbReference type="AlphaFoldDB" id="A0A9E2SEX3"/>
<dbReference type="InterPro" id="IPR007627">
    <property type="entry name" value="RNA_pol_sigma70_r2"/>
</dbReference>
<evidence type="ECO:0000256" key="3">
    <source>
        <dbReference type="ARBA" id="ARBA00023163"/>
    </source>
</evidence>
<dbReference type="NCBIfam" id="TIGR02985">
    <property type="entry name" value="Sig70_bacteroi1"/>
    <property type="match status" value="1"/>
</dbReference>
<organism evidence="6 7">
    <name type="scientific">Pinibacter aurantiacus</name>
    <dbReference type="NCBI Taxonomy" id="2851599"/>
    <lineage>
        <taxon>Bacteria</taxon>
        <taxon>Pseudomonadati</taxon>
        <taxon>Bacteroidota</taxon>
        <taxon>Chitinophagia</taxon>
        <taxon>Chitinophagales</taxon>
        <taxon>Chitinophagaceae</taxon>
        <taxon>Pinibacter</taxon>
    </lineage>
</organism>
<feature type="domain" description="RNA polymerase sigma factor 70 region 4 type 2" evidence="5">
    <location>
        <begin position="120"/>
        <end position="172"/>
    </location>
</feature>
<dbReference type="PANTHER" id="PTHR43133:SF46">
    <property type="entry name" value="RNA POLYMERASE SIGMA-70 FACTOR ECF SUBFAMILY"/>
    <property type="match status" value="1"/>
</dbReference>
<evidence type="ECO:0000313" key="6">
    <source>
        <dbReference type="EMBL" id="MBV4359480.1"/>
    </source>
</evidence>
<dbReference type="InterPro" id="IPR013249">
    <property type="entry name" value="RNA_pol_sigma70_r4_t2"/>
</dbReference>
<evidence type="ECO:0000256" key="2">
    <source>
        <dbReference type="ARBA" id="ARBA00023082"/>
    </source>
</evidence>
<keyword evidence="1" id="KW-0805">Transcription regulation</keyword>
<dbReference type="CDD" id="cd06171">
    <property type="entry name" value="Sigma70_r4"/>
    <property type="match status" value="1"/>
</dbReference>
<comment type="caution">
    <text evidence="6">The sequence shown here is derived from an EMBL/GenBank/DDBJ whole genome shotgun (WGS) entry which is preliminary data.</text>
</comment>
<evidence type="ECO:0000259" key="4">
    <source>
        <dbReference type="Pfam" id="PF04542"/>
    </source>
</evidence>
<dbReference type="Pfam" id="PF04542">
    <property type="entry name" value="Sigma70_r2"/>
    <property type="match status" value="1"/>
</dbReference>
<dbReference type="InterPro" id="IPR014284">
    <property type="entry name" value="RNA_pol_sigma-70_dom"/>
</dbReference>
<keyword evidence="2" id="KW-0731">Sigma factor</keyword>
<name>A0A9E2SEX3_9BACT</name>
<dbReference type="GO" id="GO:0016987">
    <property type="term" value="F:sigma factor activity"/>
    <property type="evidence" value="ECO:0007669"/>
    <property type="project" value="UniProtKB-KW"/>
</dbReference>
<accession>A0A9E2SEX3</accession>
<dbReference type="Proteomes" id="UP000812270">
    <property type="component" value="Unassembled WGS sequence"/>
</dbReference>
<evidence type="ECO:0000256" key="1">
    <source>
        <dbReference type="ARBA" id="ARBA00023015"/>
    </source>
</evidence>
<dbReference type="NCBIfam" id="TIGR02937">
    <property type="entry name" value="sigma70-ECF"/>
    <property type="match status" value="1"/>
</dbReference>
<dbReference type="EMBL" id="JAHSPG010000015">
    <property type="protein sequence ID" value="MBV4359480.1"/>
    <property type="molecule type" value="Genomic_DNA"/>
</dbReference>